<dbReference type="EC" id="3.4.-.-" evidence="6"/>
<feature type="domain" description="NlpC/P60" evidence="5">
    <location>
        <begin position="149"/>
        <end position="272"/>
    </location>
</feature>
<dbReference type="Pfam" id="PF00877">
    <property type="entry name" value="NLPC_P60"/>
    <property type="match status" value="1"/>
</dbReference>
<dbReference type="PANTHER" id="PTHR47053">
    <property type="entry name" value="MUREIN DD-ENDOPEPTIDASE MEPH-RELATED"/>
    <property type="match status" value="1"/>
</dbReference>
<evidence type="ECO:0000313" key="6">
    <source>
        <dbReference type="EMBL" id="VDC25272.1"/>
    </source>
</evidence>
<dbReference type="GO" id="GO:0008234">
    <property type="term" value="F:cysteine-type peptidase activity"/>
    <property type="evidence" value="ECO:0007669"/>
    <property type="project" value="UniProtKB-KW"/>
</dbReference>
<evidence type="ECO:0000313" key="7">
    <source>
        <dbReference type="Proteomes" id="UP000277498"/>
    </source>
</evidence>
<dbReference type="EMBL" id="UXAW01000051">
    <property type="protein sequence ID" value="VDC25272.1"/>
    <property type="molecule type" value="Genomic_DNA"/>
</dbReference>
<sequence>MSDRRLTPFSGRIGHISLKDRGVPLTAGEPACVAAPLAALRAAPGGAMDRQLLFGDAVTVIDRRDGHAFVMAGKDGYCGWLAEQDLAAPRPATHRLCSPASHLYPEPRVQAPPLHPLYLNARLTVTGESGPWAETPQGYVPAIHLAPLGQPAKDPVAVAESLIGAPYLWGGNSVAGVDCSGLVQLAFHAAGLACPGDSDLQQEVGAELPETAPLKRGDLLFWKGHVALVAGPGRLLHANGYTMSVAYEDLDAATARIETHYGGQILARRRAL</sequence>
<evidence type="ECO:0000256" key="2">
    <source>
        <dbReference type="ARBA" id="ARBA00022670"/>
    </source>
</evidence>
<protein>
    <submittedName>
        <fullName evidence="6">Gamma-D-glutamyl-L-lysine endopeptidase</fullName>
        <ecNumber evidence="6">3.4.-.-</ecNumber>
    </submittedName>
</protein>
<dbReference type="PROSITE" id="PS51935">
    <property type="entry name" value="NLPC_P60"/>
    <property type="match status" value="1"/>
</dbReference>
<dbReference type="PANTHER" id="PTHR47053:SF1">
    <property type="entry name" value="MUREIN DD-ENDOPEPTIDASE MEPH-RELATED"/>
    <property type="match status" value="1"/>
</dbReference>
<dbReference type="Proteomes" id="UP000277498">
    <property type="component" value="Unassembled WGS sequence"/>
</dbReference>
<evidence type="ECO:0000256" key="1">
    <source>
        <dbReference type="ARBA" id="ARBA00007074"/>
    </source>
</evidence>
<evidence type="ECO:0000259" key="5">
    <source>
        <dbReference type="PROSITE" id="PS51935"/>
    </source>
</evidence>
<keyword evidence="2" id="KW-0645">Protease</keyword>
<dbReference type="InterPro" id="IPR051202">
    <property type="entry name" value="Peptidase_C40"/>
</dbReference>
<dbReference type="InterPro" id="IPR000064">
    <property type="entry name" value="NLP_P60_dom"/>
</dbReference>
<dbReference type="InterPro" id="IPR041382">
    <property type="entry name" value="SH3_16"/>
</dbReference>
<proteinExistence type="inferred from homology"/>
<dbReference type="SUPFAM" id="SSF54001">
    <property type="entry name" value="Cysteine proteinases"/>
    <property type="match status" value="1"/>
</dbReference>
<gene>
    <name evidence="6" type="primary">ykfC</name>
    <name evidence="6" type="ORF">XINFAN_01510</name>
</gene>
<keyword evidence="4" id="KW-0788">Thiol protease</keyword>
<dbReference type="InterPro" id="IPR038765">
    <property type="entry name" value="Papain-like_cys_pep_sf"/>
</dbReference>
<dbReference type="Gene3D" id="3.90.1720.10">
    <property type="entry name" value="endopeptidase domain like (from Nostoc punctiforme)"/>
    <property type="match status" value="1"/>
</dbReference>
<evidence type="ECO:0000256" key="4">
    <source>
        <dbReference type="ARBA" id="ARBA00022807"/>
    </source>
</evidence>
<reference evidence="6 7" key="1">
    <citation type="submission" date="2018-11" db="EMBL/GenBank/DDBJ databases">
        <authorList>
            <person name="Criscuolo A."/>
        </authorList>
    </citation>
    <scope>NUCLEOTIDE SEQUENCE [LARGE SCALE GENOMIC DNA]</scope>
    <source>
        <strain evidence="6">ACIP111625</strain>
    </source>
</reference>
<dbReference type="GO" id="GO:0006508">
    <property type="term" value="P:proteolysis"/>
    <property type="evidence" value="ECO:0007669"/>
    <property type="project" value="UniProtKB-KW"/>
</dbReference>
<dbReference type="Pfam" id="PF18348">
    <property type="entry name" value="SH3_16"/>
    <property type="match status" value="1"/>
</dbReference>
<keyword evidence="3 6" id="KW-0378">Hydrolase</keyword>
<comment type="similarity">
    <text evidence="1">Belongs to the peptidase C40 family.</text>
</comment>
<dbReference type="OrthoDB" id="9813368at2"/>
<name>A0A3P5WV69_9RHOB</name>
<evidence type="ECO:0000256" key="3">
    <source>
        <dbReference type="ARBA" id="ARBA00022801"/>
    </source>
</evidence>
<organism evidence="6 7">
    <name type="scientific">Pseudogemmobacter humi</name>
    <dbReference type="NCBI Taxonomy" id="2483812"/>
    <lineage>
        <taxon>Bacteria</taxon>
        <taxon>Pseudomonadati</taxon>
        <taxon>Pseudomonadota</taxon>
        <taxon>Alphaproteobacteria</taxon>
        <taxon>Rhodobacterales</taxon>
        <taxon>Paracoccaceae</taxon>
        <taxon>Pseudogemmobacter</taxon>
    </lineage>
</organism>
<dbReference type="RefSeq" id="WP_124085912.1">
    <property type="nucleotide sequence ID" value="NZ_UXAW01000051.1"/>
</dbReference>
<dbReference type="AlphaFoldDB" id="A0A3P5WV69"/>
<accession>A0A3P5WV69</accession>
<keyword evidence="7" id="KW-1185">Reference proteome</keyword>